<dbReference type="EMBL" id="JBBEGN010000013">
    <property type="protein sequence ID" value="MEJ2870446.1"/>
    <property type="molecule type" value="Genomic_DNA"/>
</dbReference>
<evidence type="ECO:0000256" key="3">
    <source>
        <dbReference type="ARBA" id="ARBA00022741"/>
    </source>
</evidence>
<keyword evidence="4" id="KW-0067">ATP-binding</keyword>
<accession>A0ABU8MT76</accession>
<dbReference type="Gene3D" id="3.40.50.12780">
    <property type="entry name" value="N-terminal domain of ligase-like"/>
    <property type="match status" value="1"/>
</dbReference>
<evidence type="ECO:0000256" key="5">
    <source>
        <dbReference type="SAM" id="MobiDB-lite"/>
    </source>
</evidence>
<evidence type="ECO:0000256" key="1">
    <source>
        <dbReference type="ARBA" id="ARBA00006432"/>
    </source>
</evidence>
<evidence type="ECO:0000256" key="2">
    <source>
        <dbReference type="ARBA" id="ARBA00022598"/>
    </source>
</evidence>
<dbReference type="InterPro" id="IPR042099">
    <property type="entry name" value="ANL_N_sf"/>
</dbReference>
<keyword evidence="3" id="KW-0547">Nucleotide-binding</keyword>
<dbReference type="PANTHER" id="PTHR43107:SF15">
    <property type="entry name" value="FATTY ACID TRANSPORT PROTEIN 3, ISOFORM A"/>
    <property type="match status" value="1"/>
</dbReference>
<feature type="region of interest" description="Disordered" evidence="5">
    <location>
        <begin position="486"/>
        <end position="534"/>
    </location>
</feature>
<keyword evidence="2" id="KW-0436">Ligase</keyword>
<gene>
    <name evidence="7" type="ORF">WCD74_21940</name>
</gene>
<evidence type="ECO:0000313" key="7">
    <source>
        <dbReference type="EMBL" id="MEJ2870446.1"/>
    </source>
</evidence>
<evidence type="ECO:0000256" key="4">
    <source>
        <dbReference type="ARBA" id="ARBA00022840"/>
    </source>
</evidence>
<organism evidence="7 8">
    <name type="scientific">Actinomycetospora aurantiaca</name>
    <dbReference type="NCBI Taxonomy" id="3129233"/>
    <lineage>
        <taxon>Bacteria</taxon>
        <taxon>Bacillati</taxon>
        <taxon>Actinomycetota</taxon>
        <taxon>Actinomycetes</taxon>
        <taxon>Pseudonocardiales</taxon>
        <taxon>Pseudonocardiaceae</taxon>
        <taxon>Actinomycetospora</taxon>
    </lineage>
</organism>
<comment type="similarity">
    <text evidence="1">Belongs to the ATP-dependent AMP-binding enzyme family.</text>
</comment>
<dbReference type="SUPFAM" id="SSF56801">
    <property type="entry name" value="Acetyl-CoA synthetase-like"/>
    <property type="match status" value="1"/>
</dbReference>
<reference evidence="7 8" key="1">
    <citation type="submission" date="2024-03" db="EMBL/GenBank/DDBJ databases">
        <title>Actinomycetospora sp. OC33-EN08, a novel actinomycete isolated from wild orchid (Aerides multiflora).</title>
        <authorList>
            <person name="Suriyachadkun C."/>
        </authorList>
    </citation>
    <scope>NUCLEOTIDE SEQUENCE [LARGE SCALE GENOMIC DNA]</scope>
    <source>
        <strain evidence="7 8">OC33-EN08</strain>
    </source>
</reference>
<name>A0ABU8MT76_9PSEU</name>
<proteinExistence type="inferred from homology"/>
<protein>
    <submittedName>
        <fullName evidence="7">AMP-binding protein</fullName>
    </submittedName>
</protein>
<dbReference type="RefSeq" id="WP_337697112.1">
    <property type="nucleotide sequence ID" value="NZ_JBBEGN010000013.1"/>
</dbReference>
<evidence type="ECO:0000259" key="6">
    <source>
        <dbReference type="Pfam" id="PF00501"/>
    </source>
</evidence>
<sequence>MLGRLDALRPDTAISLGLLLDESARRAPESPALLYGDRVLRRREVKHRIDGVVAGLLAVGVRPGERVGVLMDSRPSAFCVVAAISRIGACAVLLRTAERDCDREIGLGRAGIVVCDPEHVPSAPPATGRWCVLGGASDERELPGFVTDLETIDPATVHLPGWYRANPTRAADEALVLFSGHGGRTRARVITNRRWALSALGTASAAELDPTHTVYSATPLEHSSSQLMAVAGAIASGARLAFASAPDVETFWSEVRRYGATHVSYAWSSLRDVASGLEHPHERHHSIRIFMGSGMPPNLWRRTVERFAPARVLEFYASADGEAVLANVADRIGSVGRPLPGTARVRIAAFDERTRGIAFDRDGFARECEPGEPGLLLARDDSGAPGPDTLRAVFSADDAWRSTGDLFVRDPTGEYWFIDDADALIRTVDGLVAPARVAQVLQRISGVDTARVVGRDGDVVAAVTLLPGAQLSGWELTSALRRLPAKQRPPTVTVVDPVSFPTPWSRPPDLDGPVDGPTWAHRPDGTYAPTSEDA</sequence>
<feature type="domain" description="AMP-dependent synthetase/ligase" evidence="6">
    <location>
        <begin position="20"/>
        <end position="353"/>
    </location>
</feature>
<evidence type="ECO:0000313" key="8">
    <source>
        <dbReference type="Proteomes" id="UP001385809"/>
    </source>
</evidence>
<keyword evidence="8" id="KW-1185">Reference proteome</keyword>
<dbReference type="InterPro" id="IPR000873">
    <property type="entry name" value="AMP-dep_synth/lig_dom"/>
</dbReference>
<dbReference type="Pfam" id="PF00501">
    <property type="entry name" value="AMP-binding"/>
    <property type="match status" value="1"/>
</dbReference>
<dbReference type="Proteomes" id="UP001385809">
    <property type="component" value="Unassembled WGS sequence"/>
</dbReference>
<comment type="caution">
    <text evidence="7">The sequence shown here is derived from an EMBL/GenBank/DDBJ whole genome shotgun (WGS) entry which is preliminary data.</text>
</comment>
<dbReference type="PANTHER" id="PTHR43107">
    <property type="entry name" value="LONG-CHAIN FATTY ACID TRANSPORT PROTEIN"/>
    <property type="match status" value="1"/>
</dbReference>